<dbReference type="EMBL" id="SACL01000003">
    <property type="protein sequence ID" value="RVT96714.1"/>
    <property type="molecule type" value="Genomic_DNA"/>
</dbReference>
<feature type="signal peptide" evidence="2">
    <location>
        <begin position="1"/>
        <end position="26"/>
    </location>
</feature>
<dbReference type="SUPFAM" id="SSF53850">
    <property type="entry name" value="Periplasmic binding protein-like II"/>
    <property type="match status" value="1"/>
</dbReference>
<keyword evidence="2" id="KW-0732">Signal</keyword>
<dbReference type="RefSeq" id="WP_127787366.1">
    <property type="nucleotide sequence ID" value="NZ_SACL01000003.1"/>
</dbReference>
<evidence type="ECO:0000313" key="4">
    <source>
        <dbReference type="Proteomes" id="UP000282957"/>
    </source>
</evidence>
<organism evidence="3 4">
    <name type="scientific">Rhodovarius crocodyli</name>
    <dbReference type="NCBI Taxonomy" id="1979269"/>
    <lineage>
        <taxon>Bacteria</taxon>
        <taxon>Pseudomonadati</taxon>
        <taxon>Pseudomonadota</taxon>
        <taxon>Alphaproteobacteria</taxon>
        <taxon>Acetobacterales</taxon>
        <taxon>Roseomonadaceae</taxon>
        <taxon>Rhodovarius</taxon>
    </lineage>
</organism>
<sequence>MIALPRRALLGALATAPIAAPFTAWAQEAWPTRSVRIVVPYGPGSTDILARMVAEPLTQAFGKPFVVENRPGGGGITGTTLVAQATDGHTLLMATNGTHGINSGLHPSLSYDAVRDFTPIIKVASVPLVLIVRPDIPVHSVAELVALAKAQPDGLNFGSAGIGASGHIAGEMFKRQTGTEFVHVPYAGDGRALTDMIGGRLTFMFANLPATMAFIRQNQVRAIGVTGDSRAPALPDVPTMKEAGLADFRIDPWYGLIAPAGMPGPVANRINEVVSIFLAQPVAKERLAGLGAEFRPESAQAFATGIREDITRYTDTIRAANITLS</sequence>
<dbReference type="InterPro" id="IPR005064">
    <property type="entry name" value="BUG"/>
</dbReference>
<dbReference type="PANTHER" id="PTHR42928">
    <property type="entry name" value="TRICARBOXYLATE-BINDING PROTEIN"/>
    <property type="match status" value="1"/>
</dbReference>
<dbReference type="InterPro" id="IPR042100">
    <property type="entry name" value="Bug_dom1"/>
</dbReference>
<evidence type="ECO:0000256" key="2">
    <source>
        <dbReference type="SAM" id="SignalP"/>
    </source>
</evidence>
<feature type="chain" id="PRO_5019518264" evidence="2">
    <location>
        <begin position="27"/>
        <end position="325"/>
    </location>
</feature>
<reference evidence="3 4" key="1">
    <citation type="submission" date="2019-01" db="EMBL/GenBank/DDBJ databases">
        <authorList>
            <person name="Chen W.-M."/>
        </authorList>
    </citation>
    <scope>NUCLEOTIDE SEQUENCE [LARGE SCALE GENOMIC DNA]</scope>
    <source>
        <strain evidence="3 4">CCP-6</strain>
    </source>
</reference>
<comment type="similarity">
    <text evidence="1">Belongs to the UPF0065 (bug) family.</text>
</comment>
<dbReference type="Gene3D" id="3.40.190.10">
    <property type="entry name" value="Periplasmic binding protein-like II"/>
    <property type="match status" value="1"/>
</dbReference>
<dbReference type="PANTHER" id="PTHR42928:SF5">
    <property type="entry name" value="BLR1237 PROTEIN"/>
    <property type="match status" value="1"/>
</dbReference>
<name>A0A437MGD8_9PROT</name>
<dbReference type="AlphaFoldDB" id="A0A437MGD8"/>
<dbReference type="OrthoDB" id="9780943at2"/>
<evidence type="ECO:0000313" key="3">
    <source>
        <dbReference type="EMBL" id="RVT96714.1"/>
    </source>
</evidence>
<evidence type="ECO:0000256" key="1">
    <source>
        <dbReference type="ARBA" id="ARBA00006987"/>
    </source>
</evidence>
<proteinExistence type="inferred from homology"/>
<keyword evidence="4" id="KW-1185">Reference proteome</keyword>
<accession>A0A437MGD8</accession>
<dbReference type="PIRSF" id="PIRSF017082">
    <property type="entry name" value="YflP"/>
    <property type="match status" value="1"/>
</dbReference>
<dbReference type="Gene3D" id="3.40.190.150">
    <property type="entry name" value="Bordetella uptake gene, domain 1"/>
    <property type="match status" value="1"/>
</dbReference>
<comment type="caution">
    <text evidence="3">The sequence shown here is derived from an EMBL/GenBank/DDBJ whole genome shotgun (WGS) entry which is preliminary data.</text>
</comment>
<gene>
    <name evidence="3" type="ORF">EOD42_09875</name>
</gene>
<dbReference type="Pfam" id="PF03401">
    <property type="entry name" value="TctC"/>
    <property type="match status" value="1"/>
</dbReference>
<dbReference type="Proteomes" id="UP000282957">
    <property type="component" value="Unassembled WGS sequence"/>
</dbReference>
<protein>
    <submittedName>
        <fullName evidence="3">Tripartite tricarboxylate transporter substrate binding protein</fullName>
    </submittedName>
</protein>